<dbReference type="PROSITE" id="PS50011">
    <property type="entry name" value="PROTEIN_KINASE_DOM"/>
    <property type="match status" value="1"/>
</dbReference>
<comment type="caution">
    <text evidence="7">The sequence shown here is derived from an EMBL/GenBank/DDBJ whole genome shotgun (WGS) entry which is preliminary data.</text>
</comment>
<dbReference type="OrthoDB" id="1845088at2759"/>
<feature type="coiled-coil region" evidence="3">
    <location>
        <begin position="1317"/>
        <end position="1344"/>
    </location>
</feature>
<dbReference type="InterPro" id="IPR000719">
    <property type="entry name" value="Prot_kinase_dom"/>
</dbReference>
<dbReference type="GO" id="GO:0009506">
    <property type="term" value="C:plasmodesma"/>
    <property type="evidence" value="ECO:0007669"/>
    <property type="project" value="TreeGrafter"/>
</dbReference>
<dbReference type="SUPFAM" id="SSF56672">
    <property type="entry name" value="DNA/RNA polymerases"/>
    <property type="match status" value="1"/>
</dbReference>
<dbReference type="Gene3D" id="1.10.510.10">
    <property type="entry name" value="Transferase(Phosphotransferase) domain 1"/>
    <property type="match status" value="3"/>
</dbReference>
<keyword evidence="1" id="KW-0064">Aspartyl protease</keyword>
<evidence type="ECO:0000256" key="4">
    <source>
        <dbReference type="SAM" id="MobiDB-lite"/>
    </source>
</evidence>
<reference evidence="7 8" key="1">
    <citation type="submission" date="2019-05" db="EMBL/GenBank/DDBJ databases">
        <title>Mikania micrantha, genome provides insights into the molecular mechanism of rapid growth.</title>
        <authorList>
            <person name="Liu B."/>
        </authorList>
    </citation>
    <scope>NUCLEOTIDE SEQUENCE [LARGE SCALE GENOMIC DNA]</scope>
    <source>
        <strain evidence="7">NLD-2019</strain>
        <tissue evidence="7">Leaf</tissue>
    </source>
</reference>
<evidence type="ECO:0008006" key="9">
    <source>
        <dbReference type="Google" id="ProtNLM"/>
    </source>
</evidence>
<dbReference type="Proteomes" id="UP000326396">
    <property type="component" value="Linkage Group LG4"/>
</dbReference>
<dbReference type="InterPro" id="IPR045272">
    <property type="entry name" value="ANXUR1/2-like"/>
</dbReference>
<dbReference type="CDD" id="cd09272">
    <property type="entry name" value="RNase_HI_RT_Ty1"/>
    <property type="match status" value="1"/>
</dbReference>
<organism evidence="7 8">
    <name type="scientific">Mikania micrantha</name>
    <name type="common">bitter vine</name>
    <dbReference type="NCBI Taxonomy" id="192012"/>
    <lineage>
        <taxon>Eukaryota</taxon>
        <taxon>Viridiplantae</taxon>
        <taxon>Streptophyta</taxon>
        <taxon>Embryophyta</taxon>
        <taxon>Tracheophyta</taxon>
        <taxon>Spermatophyta</taxon>
        <taxon>Magnoliopsida</taxon>
        <taxon>eudicotyledons</taxon>
        <taxon>Gunneridae</taxon>
        <taxon>Pentapetalae</taxon>
        <taxon>asterids</taxon>
        <taxon>campanulids</taxon>
        <taxon>Asterales</taxon>
        <taxon>Asteraceae</taxon>
        <taxon>Asteroideae</taxon>
        <taxon>Heliantheae alliance</taxon>
        <taxon>Eupatorieae</taxon>
        <taxon>Mikania</taxon>
    </lineage>
</organism>
<dbReference type="Pfam" id="PF00098">
    <property type="entry name" value="zf-CCHC"/>
    <property type="match status" value="1"/>
</dbReference>
<dbReference type="InterPro" id="IPR054722">
    <property type="entry name" value="PolX-like_BBD"/>
</dbReference>
<feature type="region of interest" description="Disordered" evidence="4">
    <location>
        <begin position="804"/>
        <end position="853"/>
    </location>
</feature>
<dbReference type="PANTHER" id="PTHR27003:SF471">
    <property type="entry name" value="VASCULAR ENDOTHELIAL GROWTH FACTOR RECEPTOR 2 (VEGFR2)-RELATED"/>
    <property type="match status" value="1"/>
</dbReference>
<accession>A0A5N6N0Y0</accession>
<evidence type="ECO:0000313" key="8">
    <source>
        <dbReference type="Proteomes" id="UP000326396"/>
    </source>
</evidence>
<feature type="domain" description="Protein kinase" evidence="5">
    <location>
        <begin position="1105"/>
        <end position="1570"/>
    </location>
</feature>
<name>A0A5N6N0Y0_9ASTR</name>
<feature type="domain" description="CCHC-type" evidence="6">
    <location>
        <begin position="5"/>
        <end position="21"/>
    </location>
</feature>
<keyword evidence="8" id="KW-1185">Reference proteome</keyword>
<dbReference type="InterPro" id="IPR001878">
    <property type="entry name" value="Znf_CCHC"/>
</dbReference>
<evidence type="ECO:0000313" key="7">
    <source>
        <dbReference type="EMBL" id="KAD4179957.1"/>
    </source>
</evidence>
<dbReference type="PANTHER" id="PTHR27003">
    <property type="entry name" value="OS07G0166700 PROTEIN"/>
    <property type="match status" value="1"/>
</dbReference>
<sequence length="1593" mass="181297">MSKVKCYNCQKFGHYANDCTKEKKVHEQSNLIKEDEEPTLLMALINEDVKDEEILLNEKEIEPKLCTNSNNTLWYLDNGASNHMTRNHEHFKEIDENVTGQVRFGDGNEPGWIEFVVNQSPTPTTGNSEGEFANNEINDSARPFEHTPIKGFRSLDNVYERAPKIETTELLFTEEEPQNYKEASVDKKWIEAMQAEIDSINKNNTWNLTDLPSNHKAIGLKWVFKTKRDASGNIIKHKARLVAKGYVQQHGIDFDEVFAPVARIETVCLILALAAYNGWEVHHLDVKSTFLHGELKEEVNVTQPEGFVKPGNARKVYKLSKALKEIELFKSQMEEKFEMSDLGLLAYYLGIEVTQLGDATEHRSLIGCLRYLLHTRPGLSYSIGLLSRFMQEPKEHHLKAIRQVLRYIKGTKDFGITYKRNGSCEITGYSDSSYGVNTEEGKGTTSIVFYFGNSPITWCTQKQQTVALSSCESEFMAATAAACQALWLKRLLSEITRWKERRITLYVDNISAIALMKNLVFHGRSLHQRRPLPPHHRRSLVVARFLTTISIAFLSAATSICNHTMVIALFSAAEKTIHNSHKFAFKLSPTNYGYWKAMIQPFLITNSLYCYVDGTLPCPPAMLQPPTPTDKDTLILPPQPYPDFTTWVSNNAHVCMLIISTVSEASFAHVQGNTSQETWLSFERAYAPKTSSREFTLRNQLLRITMKDKDLVMLVVAGLRDEYNALKSIILTRQFPTSFIKLYSLFADHDYMMQKPTAPAPSAQAFMATTNPNSRSAAVPGFTSVPPATLQVLQQLMSQLGLKLQPSQSNPTSQAFYTNRSSNNRSRGRGRTNHNTRNQGDRSQGGGNRSQFSWASTQNTVYGTCNRCGIELGERPKKKVFIKRTGKKENALKVSFIEKIEMLARFEHPSNQVSFLGFCDEEYEMILVFEYTFEENLEYYWDTGCRWAVNILEDSDLTWQQRIWICLDIAHGLQLTTMISIVELFEIHPNLLLPLNFLLQIAMALLASFSAVVKTSHYAHKFGFTLSPTNYGFWKAMIKPFLITNNLFGYIDGTIPCPPQTLPAPTDKDEPTPNPNYQIWIANDAHVKEQFMIPSSVIVTATENFDKKYCIGSGGFGEVYKAKLNLSDIESCYGKKLRSRCDSSTMMHTTYMMQNQKGLASIARRHVKKKTLKELLDVELADETSELGLTQDKRPTIQAIIQDLEKALELQESRLRINKFSLEHIKEGTNNFSVKGGHGMYEGTIQGPKGHINVLLKRFTNQEHGFLKAIEFVFNHNEAAQVEEIVFEELKKHILRKSFTTFRRIAIQCLHEKREERPRAGDVLQELQKALKFLEKEHLVEEQKVKEQFMIPRSVIVTATENFDKKYFIGSGGFGEVYKAKLNLFDIESCYGKKLRSRCNSSTMMHTVAIKRLNDARGRNSVLSAFAELDALCQWQVSTINTIQRAGTPYYIDPEYDQTGRLKKSSDIYSFGVVLFEIFSGKLAFDDTYILQNPMGLAPIARNHFQNKTLKKMLDAKLMDEASELGLTSKIRPDQHSLDVFSNIAYQCLSRSQDKRPKIQAVIQDLEKALQLQECRISDSARNLCKVDWIIPE</sequence>
<dbReference type="InterPro" id="IPR043502">
    <property type="entry name" value="DNA/RNA_pol_sf"/>
</dbReference>
<evidence type="ECO:0000256" key="3">
    <source>
        <dbReference type="SAM" id="Coils"/>
    </source>
</evidence>
<evidence type="ECO:0000256" key="1">
    <source>
        <dbReference type="ARBA" id="ARBA00022750"/>
    </source>
</evidence>
<feature type="compositionally biased region" description="Polar residues" evidence="4">
    <location>
        <begin position="805"/>
        <end position="817"/>
    </location>
</feature>
<dbReference type="GO" id="GO:0005886">
    <property type="term" value="C:plasma membrane"/>
    <property type="evidence" value="ECO:0007669"/>
    <property type="project" value="TreeGrafter"/>
</dbReference>
<gene>
    <name evidence="7" type="ORF">E3N88_28548</name>
</gene>
<keyword evidence="2" id="KW-0862">Zinc</keyword>
<keyword evidence="1" id="KW-0378">Hydrolase</keyword>
<keyword evidence="2" id="KW-0479">Metal-binding</keyword>
<evidence type="ECO:0000259" key="5">
    <source>
        <dbReference type="PROSITE" id="PS50011"/>
    </source>
</evidence>
<dbReference type="SMART" id="SM00220">
    <property type="entry name" value="S_TKc"/>
    <property type="match status" value="1"/>
</dbReference>
<dbReference type="Gene3D" id="4.10.60.10">
    <property type="entry name" value="Zinc finger, CCHC-type"/>
    <property type="match status" value="1"/>
</dbReference>
<evidence type="ECO:0000259" key="6">
    <source>
        <dbReference type="PROSITE" id="PS50158"/>
    </source>
</evidence>
<dbReference type="PROSITE" id="PS50158">
    <property type="entry name" value="ZF_CCHC"/>
    <property type="match status" value="1"/>
</dbReference>
<evidence type="ECO:0000256" key="2">
    <source>
        <dbReference type="PROSITE-ProRule" id="PRU00047"/>
    </source>
</evidence>
<dbReference type="EMBL" id="SZYD01000014">
    <property type="protein sequence ID" value="KAD4179957.1"/>
    <property type="molecule type" value="Genomic_DNA"/>
</dbReference>
<keyword evidence="3" id="KW-0175">Coiled coil</keyword>
<dbReference type="Pfam" id="PF07727">
    <property type="entry name" value="RVT_2"/>
    <property type="match status" value="1"/>
</dbReference>
<dbReference type="Pfam" id="PF07714">
    <property type="entry name" value="PK_Tyr_Ser-Thr"/>
    <property type="match status" value="2"/>
</dbReference>
<dbReference type="InterPro" id="IPR001245">
    <property type="entry name" value="Ser-Thr/Tyr_kinase_cat_dom"/>
</dbReference>
<dbReference type="GO" id="GO:0004714">
    <property type="term" value="F:transmembrane receptor protein tyrosine kinase activity"/>
    <property type="evidence" value="ECO:0007669"/>
    <property type="project" value="InterPro"/>
</dbReference>
<proteinExistence type="predicted"/>
<keyword evidence="1" id="KW-0645">Protease</keyword>
<dbReference type="GO" id="GO:0004190">
    <property type="term" value="F:aspartic-type endopeptidase activity"/>
    <property type="evidence" value="ECO:0007669"/>
    <property type="project" value="UniProtKB-KW"/>
</dbReference>
<dbReference type="SUPFAM" id="SSF57756">
    <property type="entry name" value="Retrovirus zinc finger-like domains"/>
    <property type="match status" value="1"/>
</dbReference>
<dbReference type="InterPro" id="IPR011009">
    <property type="entry name" value="Kinase-like_dom_sf"/>
</dbReference>
<protein>
    <recommendedName>
        <fullName evidence="9">CCHC-type domain-containing protein</fullName>
    </recommendedName>
</protein>
<dbReference type="SMART" id="SM00343">
    <property type="entry name" value="ZnF_C2HC"/>
    <property type="match status" value="1"/>
</dbReference>
<dbReference type="SUPFAM" id="SSF56112">
    <property type="entry name" value="Protein kinase-like (PK-like)"/>
    <property type="match status" value="2"/>
</dbReference>
<dbReference type="Pfam" id="PF22936">
    <property type="entry name" value="Pol_BBD"/>
    <property type="match status" value="1"/>
</dbReference>
<dbReference type="GO" id="GO:0008270">
    <property type="term" value="F:zinc ion binding"/>
    <property type="evidence" value="ECO:0007669"/>
    <property type="project" value="UniProtKB-KW"/>
</dbReference>
<dbReference type="Gene3D" id="3.30.200.20">
    <property type="entry name" value="Phosphorylase Kinase, domain 1"/>
    <property type="match status" value="1"/>
</dbReference>
<keyword evidence="2" id="KW-0863">Zinc-finger</keyword>
<dbReference type="GO" id="GO:0005524">
    <property type="term" value="F:ATP binding"/>
    <property type="evidence" value="ECO:0007669"/>
    <property type="project" value="InterPro"/>
</dbReference>
<dbReference type="GO" id="GO:0003676">
    <property type="term" value="F:nucleic acid binding"/>
    <property type="evidence" value="ECO:0007669"/>
    <property type="project" value="InterPro"/>
</dbReference>
<dbReference type="InterPro" id="IPR036875">
    <property type="entry name" value="Znf_CCHC_sf"/>
</dbReference>
<dbReference type="InterPro" id="IPR013103">
    <property type="entry name" value="RVT_2"/>
</dbReference>